<dbReference type="PANTHER" id="PTHR12302:SF3">
    <property type="entry name" value="SERINE_THREONINE-PROTEIN KINASE 31"/>
    <property type="match status" value="1"/>
</dbReference>
<evidence type="ECO:0000313" key="6">
    <source>
        <dbReference type="Proteomes" id="UP000580517"/>
    </source>
</evidence>
<name>A0A853FC18_9BURK</name>
<gene>
    <name evidence="5" type="ORF">H0A68_15780</name>
</gene>
<accession>A0A853FC18</accession>
<keyword evidence="2" id="KW-0255">Endonuclease</keyword>
<dbReference type="EMBL" id="JACCEW010000005">
    <property type="protein sequence ID" value="NYT38344.1"/>
    <property type="molecule type" value="Genomic_DNA"/>
</dbReference>
<evidence type="ECO:0000256" key="1">
    <source>
        <dbReference type="ARBA" id="ARBA00022722"/>
    </source>
</evidence>
<dbReference type="InterPro" id="IPR016071">
    <property type="entry name" value="Staphylococal_nuclease_OB-fold"/>
</dbReference>
<sequence>MARRWGRVAAVAVVLAIAAYAGLFPALNADAQAERQDASPTQPGFSLTGSVVHVADGDTFTLLVNGRRERIRMASIDAPETTKDADRPGQPYAQASRKALSDLLAGRTLTLQCYERDRYERSICNVPLPDGSTANRRQVEAGMAWANMEKQGRFMRDESLPELENKARGQKLGIWRDQAPVRPWEWRYRCWQKQQC</sequence>
<keyword evidence="6" id="KW-1185">Reference proteome</keyword>
<dbReference type="SUPFAM" id="SSF50199">
    <property type="entry name" value="Staphylococcal nuclease"/>
    <property type="match status" value="1"/>
</dbReference>
<evidence type="ECO:0000256" key="2">
    <source>
        <dbReference type="ARBA" id="ARBA00022759"/>
    </source>
</evidence>
<feature type="domain" description="TNase-like" evidence="4">
    <location>
        <begin position="45"/>
        <end position="177"/>
    </location>
</feature>
<evidence type="ECO:0000256" key="3">
    <source>
        <dbReference type="ARBA" id="ARBA00022801"/>
    </source>
</evidence>
<dbReference type="GO" id="GO:0004519">
    <property type="term" value="F:endonuclease activity"/>
    <property type="evidence" value="ECO:0007669"/>
    <property type="project" value="UniProtKB-KW"/>
</dbReference>
<dbReference type="SMART" id="SM00318">
    <property type="entry name" value="SNc"/>
    <property type="match status" value="1"/>
</dbReference>
<dbReference type="PANTHER" id="PTHR12302">
    <property type="entry name" value="EBNA2 BINDING PROTEIN P100"/>
    <property type="match status" value="1"/>
</dbReference>
<dbReference type="PROSITE" id="PS50830">
    <property type="entry name" value="TNASE_3"/>
    <property type="match status" value="1"/>
</dbReference>
<dbReference type="OrthoDB" id="9805504at2"/>
<proteinExistence type="predicted"/>
<dbReference type="Gene3D" id="2.40.50.90">
    <property type="match status" value="1"/>
</dbReference>
<evidence type="ECO:0000259" key="4">
    <source>
        <dbReference type="PROSITE" id="PS50830"/>
    </source>
</evidence>
<dbReference type="Proteomes" id="UP000580517">
    <property type="component" value="Unassembled WGS sequence"/>
</dbReference>
<reference evidence="5 6" key="1">
    <citation type="submission" date="2020-07" db="EMBL/GenBank/DDBJ databases">
        <title>Taxonomic revisions and descriptions of new bacterial species based on genomic comparisons in the high-G+C-content subgroup of the family Alcaligenaceae.</title>
        <authorList>
            <person name="Szabo A."/>
            <person name="Felfoldi T."/>
        </authorList>
    </citation>
    <scope>NUCLEOTIDE SEQUENCE [LARGE SCALE GENOMIC DNA]</scope>
    <source>
        <strain evidence="5 6">DSM 25264</strain>
    </source>
</reference>
<comment type="caution">
    <text evidence="5">The sequence shown here is derived from an EMBL/GenBank/DDBJ whole genome shotgun (WGS) entry which is preliminary data.</text>
</comment>
<keyword evidence="3" id="KW-0378">Hydrolase</keyword>
<evidence type="ECO:0000313" key="5">
    <source>
        <dbReference type="EMBL" id="NYT38344.1"/>
    </source>
</evidence>
<dbReference type="InterPro" id="IPR035437">
    <property type="entry name" value="SNase_OB-fold_sf"/>
</dbReference>
<keyword evidence="1" id="KW-0540">Nuclease</keyword>
<dbReference type="GO" id="GO:0016787">
    <property type="term" value="F:hydrolase activity"/>
    <property type="evidence" value="ECO:0007669"/>
    <property type="project" value="UniProtKB-KW"/>
</dbReference>
<organism evidence="5 6">
    <name type="scientific">Allopusillimonas soli</name>
    <dbReference type="NCBI Taxonomy" id="659016"/>
    <lineage>
        <taxon>Bacteria</taxon>
        <taxon>Pseudomonadati</taxon>
        <taxon>Pseudomonadota</taxon>
        <taxon>Betaproteobacteria</taxon>
        <taxon>Burkholderiales</taxon>
        <taxon>Alcaligenaceae</taxon>
        <taxon>Allopusillimonas</taxon>
    </lineage>
</organism>
<dbReference type="Pfam" id="PF00565">
    <property type="entry name" value="SNase"/>
    <property type="match status" value="1"/>
</dbReference>
<protein>
    <submittedName>
        <fullName evidence="5">Thermonuclease family protein</fullName>
    </submittedName>
</protein>
<dbReference type="AlphaFoldDB" id="A0A853FC18"/>